<gene>
    <name evidence="2" type="ORF">IFM46972_10468</name>
</gene>
<comment type="caution">
    <text evidence="2">The sequence shown here is derived from an EMBL/GenBank/DDBJ whole genome shotgun (WGS) entry which is preliminary data.</text>
</comment>
<sequence length="152" mass="17137">MTWASYGSLSSINRGTARGPWHWPRLRTDFGIFPSASSPITGDTDFAYGYVFAGCLFAGVLIVYFCVLEAKAKRWRRLTRCVLCVSPQKAANRYLYYRSTVLRRRKFWTGGQQWGLTGPKARATKTLIVTSVTTSISMIVLLAHLQPRHDLA</sequence>
<organism evidence="2 3">
    <name type="scientific">Aspergillus udagawae</name>
    <dbReference type="NCBI Taxonomy" id="91492"/>
    <lineage>
        <taxon>Eukaryota</taxon>
        <taxon>Fungi</taxon>
        <taxon>Dikarya</taxon>
        <taxon>Ascomycota</taxon>
        <taxon>Pezizomycotina</taxon>
        <taxon>Eurotiomycetes</taxon>
        <taxon>Eurotiomycetidae</taxon>
        <taxon>Eurotiales</taxon>
        <taxon>Aspergillaceae</taxon>
        <taxon>Aspergillus</taxon>
        <taxon>Aspergillus subgen. Fumigati</taxon>
    </lineage>
</organism>
<feature type="transmembrane region" description="Helical" evidence="1">
    <location>
        <begin position="126"/>
        <end position="145"/>
    </location>
</feature>
<evidence type="ECO:0000256" key="1">
    <source>
        <dbReference type="SAM" id="Phobius"/>
    </source>
</evidence>
<evidence type="ECO:0000313" key="2">
    <source>
        <dbReference type="EMBL" id="GFF56266.1"/>
    </source>
</evidence>
<accession>A0A8H3XPP7</accession>
<feature type="transmembrane region" description="Helical" evidence="1">
    <location>
        <begin position="47"/>
        <end position="67"/>
    </location>
</feature>
<dbReference type="Proteomes" id="UP000465221">
    <property type="component" value="Unassembled WGS sequence"/>
</dbReference>
<protein>
    <submittedName>
        <fullName evidence="2">Uncharacterized protein</fullName>
    </submittedName>
</protein>
<evidence type="ECO:0000313" key="3">
    <source>
        <dbReference type="Proteomes" id="UP000465221"/>
    </source>
</evidence>
<name>A0A8H3XPP7_9EURO</name>
<dbReference type="EMBL" id="BLKC01000134">
    <property type="protein sequence ID" value="GFF56266.1"/>
    <property type="molecule type" value="Genomic_DNA"/>
</dbReference>
<keyword evidence="1" id="KW-1133">Transmembrane helix</keyword>
<dbReference type="AlphaFoldDB" id="A0A8H3XPP7"/>
<proteinExistence type="predicted"/>
<reference evidence="2 3" key="1">
    <citation type="submission" date="2020-01" db="EMBL/GenBank/DDBJ databases">
        <title>Draft genome sequence of Aspergillus udagawae IFM 46972.</title>
        <authorList>
            <person name="Takahashi H."/>
            <person name="Yaguchi T."/>
        </authorList>
    </citation>
    <scope>NUCLEOTIDE SEQUENCE [LARGE SCALE GENOMIC DNA]</scope>
    <source>
        <strain evidence="2 3">IFM 46972</strain>
    </source>
</reference>
<keyword evidence="1" id="KW-0472">Membrane</keyword>
<keyword evidence="1" id="KW-0812">Transmembrane</keyword>